<reference evidence="1 2" key="1">
    <citation type="submission" date="2024-02" db="EMBL/GenBank/DDBJ databases">
        <title>Rubritalea halochordaticola NBRC 107102.</title>
        <authorList>
            <person name="Ichikawa N."/>
            <person name="Katano-Makiyama Y."/>
            <person name="Hidaka K."/>
        </authorList>
    </citation>
    <scope>NUCLEOTIDE SEQUENCE [LARGE SCALE GENOMIC DNA]</scope>
    <source>
        <strain evidence="1 2">NBRC 107102</strain>
    </source>
</reference>
<keyword evidence="2" id="KW-1185">Reference proteome</keyword>
<dbReference type="Pfam" id="PF14367">
    <property type="entry name" value="DUF4411"/>
    <property type="match status" value="1"/>
</dbReference>
<name>A0ABP9V9A9_9BACT</name>
<dbReference type="InterPro" id="IPR029060">
    <property type="entry name" value="PIN-like_dom_sf"/>
</dbReference>
<comment type="caution">
    <text evidence="1">The sequence shown here is derived from an EMBL/GenBank/DDBJ whole genome shotgun (WGS) entry which is preliminary data.</text>
</comment>
<dbReference type="Proteomes" id="UP001424741">
    <property type="component" value="Unassembled WGS sequence"/>
</dbReference>
<dbReference type="SUPFAM" id="SSF88723">
    <property type="entry name" value="PIN domain-like"/>
    <property type="match status" value="1"/>
</dbReference>
<dbReference type="RefSeq" id="WP_346190118.1">
    <property type="nucleotide sequence ID" value="NZ_BAABRL010000022.1"/>
</dbReference>
<accession>A0ABP9V9A9</accession>
<sequence length="163" mass="18781">MIYLLDSNILITAYQNYYSFDICPGFWRLLIEQYEKEKIYSIDKVQFELSSQTDELADWVQEELPGAFFLDSGEDATISKFGEYMIWAQQKDQFLDAAKEEFATVADAWLIAHAHAIGATVVTLEVFNPDIKKKIPIPNVCREFGVEAIDTFEMMRRLGMTLV</sequence>
<proteinExistence type="predicted"/>
<evidence type="ECO:0008006" key="3">
    <source>
        <dbReference type="Google" id="ProtNLM"/>
    </source>
</evidence>
<protein>
    <recommendedName>
        <fullName evidence="3">DUF4411 family protein</fullName>
    </recommendedName>
</protein>
<organism evidence="1 2">
    <name type="scientific">Rubritalea halochordaticola</name>
    <dbReference type="NCBI Taxonomy" id="714537"/>
    <lineage>
        <taxon>Bacteria</taxon>
        <taxon>Pseudomonadati</taxon>
        <taxon>Verrucomicrobiota</taxon>
        <taxon>Verrucomicrobiia</taxon>
        <taxon>Verrucomicrobiales</taxon>
        <taxon>Rubritaleaceae</taxon>
        <taxon>Rubritalea</taxon>
    </lineage>
</organism>
<gene>
    <name evidence="1" type="ORF">Rhal01_03842</name>
</gene>
<dbReference type="InterPro" id="IPR016541">
    <property type="entry name" value="UCP008505"/>
</dbReference>
<evidence type="ECO:0000313" key="2">
    <source>
        <dbReference type="Proteomes" id="UP001424741"/>
    </source>
</evidence>
<dbReference type="EMBL" id="BAABRL010000022">
    <property type="protein sequence ID" value="GAA5497646.1"/>
    <property type="molecule type" value="Genomic_DNA"/>
</dbReference>
<evidence type="ECO:0000313" key="1">
    <source>
        <dbReference type="EMBL" id="GAA5497646.1"/>
    </source>
</evidence>